<dbReference type="AlphaFoldDB" id="A0A7H8R8E2"/>
<dbReference type="Proteomes" id="UP000509510">
    <property type="component" value="Chromosome V"/>
</dbReference>
<gene>
    <name evidence="5" type="ORF">TRUGW13939_09830</name>
</gene>
<comment type="subcellular location">
    <subcellularLocation>
        <location evidence="2">Mitochondrion intermembrane space</location>
    </subcellularLocation>
</comment>
<dbReference type="RefSeq" id="XP_035348843.1">
    <property type="nucleotide sequence ID" value="XM_035492950.1"/>
</dbReference>
<dbReference type="GO" id="GO:0033108">
    <property type="term" value="P:mitochondrial respiratory chain complex assembly"/>
    <property type="evidence" value="ECO:0007669"/>
    <property type="project" value="TreeGrafter"/>
</dbReference>
<organism evidence="5 6">
    <name type="scientific">Talaromyces rugulosus</name>
    <name type="common">Penicillium rugulosum</name>
    <dbReference type="NCBI Taxonomy" id="121627"/>
    <lineage>
        <taxon>Eukaryota</taxon>
        <taxon>Fungi</taxon>
        <taxon>Dikarya</taxon>
        <taxon>Ascomycota</taxon>
        <taxon>Pezizomycotina</taxon>
        <taxon>Eurotiomycetes</taxon>
        <taxon>Eurotiomycetidae</taxon>
        <taxon>Eurotiales</taxon>
        <taxon>Trichocomaceae</taxon>
        <taxon>Talaromyces</taxon>
        <taxon>Talaromyces sect. Islandici</taxon>
    </lineage>
</organism>
<evidence type="ECO:0000313" key="5">
    <source>
        <dbReference type="EMBL" id="QKX62669.1"/>
    </source>
</evidence>
<sequence>MASSPSDEDKTAWGKVEKKFEHKNASEYYDPCQAFAERSIKCLRRNAGDRDMCSDYFQAYRDCKKEWLTQRKFAKANPSDPSSAKS</sequence>
<dbReference type="SUPFAM" id="SSF47072">
    <property type="entry name" value="Cysteine alpha-hairpin motif"/>
    <property type="match status" value="1"/>
</dbReference>
<accession>A0A7H8R8E2</accession>
<evidence type="ECO:0008006" key="7">
    <source>
        <dbReference type="Google" id="ProtNLM"/>
    </source>
</evidence>
<dbReference type="InterPro" id="IPR051040">
    <property type="entry name" value="COX23"/>
</dbReference>
<protein>
    <recommendedName>
        <fullName evidence="7">CHCH domain-containing protein</fullName>
    </recommendedName>
</protein>
<dbReference type="InterPro" id="IPR009069">
    <property type="entry name" value="Cys_alpha_HP_mot_SF"/>
</dbReference>
<dbReference type="EMBL" id="CP055902">
    <property type="protein sequence ID" value="QKX62669.1"/>
    <property type="molecule type" value="Genomic_DNA"/>
</dbReference>
<dbReference type="KEGG" id="trg:TRUGW13939_09830"/>
<evidence type="ECO:0000256" key="2">
    <source>
        <dbReference type="ARBA" id="ARBA00004569"/>
    </source>
</evidence>
<evidence type="ECO:0000256" key="3">
    <source>
        <dbReference type="ARBA" id="ARBA00023128"/>
    </source>
</evidence>
<evidence type="ECO:0000313" key="6">
    <source>
        <dbReference type="Proteomes" id="UP000509510"/>
    </source>
</evidence>
<dbReference type="OrthoDB" id="9971592at2759"/>
<name>A0A7H8R8E2_TALRU</name>
<keyword evidence="4" id="KW-1015">Disulfide bond</keyword>
<keyword evidence="6" id="KW-1185">Reference proteome</keyword>
<reference evidence="6" key="1">
    <citation type="submission" date="2020-06" db="EMBL/GenBank/DDBJ databases">
        <title>A chromosome-scale genome assembly of Talaromyces rugulosus W13939.</title>
        <authorList>
            <person name="Wang B."/>
            <person name="Guo L."/>
            <person name="Ye K."/>
            <person name="Wang L."/>
        </authorList>
    </citation>
    <scope>NUCLEOTIDE SEQUENCE [LARGE SCALE GENOMIC DNA]</scope>
    <source>
        <strain evidence="6">W13939</strain>
    </source>
</reference>
<dbReference type="GeneID" id="55997313"/>
<dbReference type="PANTHER" id="PTHR46811">
    <property type="entry name" value="COILED-COIL-HELIX-COILED-COIL-HELIX DOMAIN-CONTAINING PROTEIN 7"/>
    <property type="match status" value="1"/>
</dbReference>
<proteinExistence type="predicted"/>
<evidence type="ECO:0000256" key="1">
    <source>
        <dbReference type="ARBA" id="ARBA00003875"/>
    </source>
</evidence>
<dbReference type="PROSITE" id="PS51808">
    <property type="entry name" value="CHCH"/>
    <property type="match status" value="1"/>
</dbReference>
<evidence type="ECO:0000256" key="4">
    <source>
        <dbReference type="ARBA" id="ARBA00023157"/>
    </source>
</evidence>
<comment type="function">
    <text evidence="1">Required for the assembly of cytochrome c oxidase.</text>
</comment>
<dbReference type="Gene3D" id="1.10.287.1130">
    <property type="entry name" value="CytochromE C oxidase copper chaperone"/>
    <property type="match status" value="1"/>
</dbReference>
<keyword evidence="3" id="KW-0496">Mitochondrion</keyword>
<dbReference type="PANTHER" id="PTHR46811:SF1">
    <property type="entry name" value="COILED-COIL-HELIX-COILED-COIL-HELIX DOMAIN-CONTAINING PROTEIN 7"/>
    <property type="match status" value="1"/>
</dbReference>
<dbReference type="GO" id="GO:0005758">
    <property type="term" value="C:mitochondrial intermembrane space"/>
    <property type="evidence" value="ECO:0007669"/>
    <property type="project" value="UniProtKB-SubCell"/>
</dbReference>